<comment type="similarity">
    <text evidence="1 6 7">Belongs to the peptidase S8 family.</text>
</comment>
<dbReference type="Gene3D" id="3.40.50.200">
    <property type="entry name" value="Peptidase S8/S53 domain"/>
    <property type="match status" value="1"/>
</dbReference>
<dbReference type="InterPro" id="IPR023827">
    <property type="entry name" value="Peptidase_S8_Asp-AS"/>
</dbReference>
<dbReference type="InterPro" id="IPR022398">
    <property type="entry name" value="Peptidase_S8_His-AS"/>
</dbReference>
<dbReference type="PROSITE" id="PS00137">
    <property type="entry name" value="SUBTILASE_HIS"/>
    <property type="match status" value="1"/>
</dbReference>
<dbReference type="PROSITE" id="PS00138">
    <property type="entry name" value="SUBTILASE_SER"/>
    <property type="match status" value="1"/>
</dbReference>
<dbReference type="PANTHER" id="PTHR43806">
    <property type="entry name" value="PEPTIDASE S8"/>
    <property type="match status" value="1"/>
</dbReference>
<feature type="domain" description="Peptidase S8/S53" evidence="8">
    <location>
        <begin position="166"/>
        <end position="509"/>
    </location>
</feature>
<dbReference type="KEGG" id="tos:Theos_1755"/>
<dbReference type="PATRIC" id="fig|751945.3.peg.1725"/>
<reference evidence="9 10" key="1">
    <citation type="journal article" date="2013" name="Genome Announc.">
        <title>Whole Genome Sequencing of Thermus oshimai JL-2 and Thermus thermophilus JL-18, Incomplete Denitrifiers from the United States Great Basin.</title>
        <authorList>
            <person name="Murugapiran S.K."/>
            <person name="Huntemann M."/>
            <person name="Wei C.L."/>
            <person name="Han J."/>
            <person name="Detter J.C."/>
            <person name="Han C.S."/>
            <person name="Erkkila T.H."/>
            <person name="Teshima H."/>
            <person name="Chen A."/>
            <person name="Kyrpides N."/>
            <person name="Mavrommatis K."/>
            <person name="Markowitz V."/>
            <person name="Szeto E."/>
            <person name="Ivanova N."/>
            <person name="Pagani I."/>
            <person name="Lam J."/>
            <person name="McDonald A.I."/>
            <person name="Dodsworth J.A."/>
            <person name="Pati A."/>
            <person name="Goodwin L."/>
            <person name="Peters L."/>
            <person name="Pitluck S."/>
            <person name="Woyke T."/>
            <person name="Hedlund B.P."/>
        </authorList>
    </citation>
    <scope>NUCLEOTIDE SEQUENCE</scope>
    <source>
        <strain evidence="9 10">JL-2</strain>
    </source>
</reference>
<dbReference type="STRING" id="751945.Theos_1755"/>
<evidence type="ECO:0000313" key="9">
    <source>
        <dbReference type="EMBL" id="AFV76774.1"/>
    </source>
</evidence>
<proteinExistence type="inferred from homology"/>
<dbReference type="InterPro" id="IPR050131">
    <property type="entry name" value="Peptidase_S8_subtilisin-like"/>
</dbReference>
<protein>
    <submittedName>
        <fullName evidence="9">Subtilisin-like serine protease</fullName>
    </submittedName>
</protein>
<dbReference type="PRINTS" id="PR00723">
    <property type="entry name" value="SUBTILISIN"/>
</dbReference>
<dbReference type="eggNOG" id="COG1404">
    <property type="taxonomic scope" value="Bacteria"/>
</dbReference>
<dbReference type="GO" id="GO:0006508">
    <property type="term" value="P:proteolysis"/>
    <property type="evidence" value="ECO:0007669"/>
    <property type="project" value="UniProtKB-KW"/>
</dbReference>
<evidence type="ECO:0000256" key="7">
    <source>
        <dbReference type="RuleBase" id="RU003355"/>
    </source>
</evidence>
<name>K7R764_THEOS</name>
<dbReference type="Proteomes" id="UP000000211">
    <property type="component" value="Chromosome"/>
</dbReference>
<feature type="active site" description="Charge relay system" evidence="5 6">
    <location>
        <position position="237"/>
    </location>
</feature>
<dbReference type="InterPro" id="IPR015500">
    <property type="entry name" value="Peptidase_S8_subtilisin-rel"/>
</dbReference>
<evidence type="ECO:0000256" key="6">
    <source>
        <dbReference type="PROSITE-ProRule" id="PRU01240"/>
    </source>
</evidence>
<evidence type="ECO:0000256" key="5">
    <source>
        <dbReference type="PIRSR" id="PIRSR615500-1"/>
    </source>
</evidence>
<dbReference type="PANTHER" id="PTHR43806:SF11">
    <property type="entry name" value="CEREVISIN-RELATED"/>
    <property type="match status" value="1"/>
</dbReference>
<evidence type="ECO:0000256" key="3">
    <source>
        <dbReference type="ARBA" id="ARBA00022801"/>
    </source>
</evidence>
<organism evidence="9 10">
    <name type="scientific">Thermus oshimai JL-2</name>
    <dbReference type="NCBI Taxonomy" id="751945"/>
    <lineage>
        <taxon>Bacteria</taxon>
        <taxon>Thermotogati</taxon>
        <taxon>Deinococcota</taxon>
        <taxon>Deinococci</taxon>
        <taxon>Thermales</taxon>
        <taxon>Thermaceae</taxon>
        <taxon>Thermus</taxon>
    </lineage>
</organism>
<keyword evidence="4 6" id="KW-0720">Serine protease</keyword>
<evidence type="ECO:0000313" key="10">
    <source>
        <dbReference type="Proteomes" id="UP000000211"/>
    </source>
</evidence>
<keyword evidence="10" id="KW-1185">Reference proteome</keyword>
<keyword evidence="3 6" id="KW-0378">Hydrolase</keyword>
<dbReference type="InterPro" id="IPR000209">
    <property type="entry name" value="Peptidase_S8/S53_dom"/>
</dbReference>
<keyword evidence="2 6" id="KW-0645">Protease</keyword>
<dbReference type="EMBL" id="CP003249">
    <property type="protein sequence ID" value="AFV76774.1"/>
    <property type="molecule type" value="Genomic_DNA"/>
</dbReference>
<feature type="active site" description="Charge relay system" evidence="5 6">
    <location>
        <position position="464"/>
    </location>
</feature>
<evidence type="ECO:0000256" key="1">
    <source>
        <dbReference type="ARBA" id="ARBA00011073"/>
    </source>
</evidence>
<evidence type="ECO:0000256" key="2">
    <source>
        <dbReference type="ARBA" id="ARBA00022670"/>
    </source>
</evidence>
<dbReference type="PROSITE" id="PS00136">
    <property type="entry name" value="SUBTILASE_ASP"/>
    <property type="match status" value="1"/>
</dbReference>
<dbReference type="HOGENOM" id="CLU_541759_0_0_0"/>
<dbReference type="SUPFAM" id="SSF52743">
    <property type="entry name" value="Subtilisin-like"/>
    <property type="match status" value="1"/>
</dbReference>
<gene>
    <name evidence="9" type="ORF">Theos_1755</name>
</gene>
<accession>K7R764</accession>
<dbReference type="InterPro" id="IPR036852">
    <property type="entry name" value="Peptidase_S8/S53_dom_sf"/>
</dbReference>
<sequence>MRYSGQVWWLMKIRWAFIGILGLLGLGLWACTQPAGEGPGLAPMSAKPQEARRYLVVFRAETLPAGARAWAEGQGARVLKALEPIGTLVVQASPQAAQRLARDPRVLSVGVEHRYALPKREMVLATEETYGAPTPADSLYRWQWDIRRIKAPEVWARIPLEAQAQATVAILDTGVMDNHPDLQGQIVDFVATNYCQEVGGPSATPSYPKYSLWIDFDRPIDPENLCTPAPSVMYEAHGTHVAGTVAARFGGGRVVGVAPGLRLAAYKVFDRIHYTVGNEEVDDVGAFDGPIFEAILDAAQKGYAVINMSLGGTLDTRNREDVAALVAWDRVMKYANQMGTVIVASAGNAGENANGVLVHIPSDLPTVISVSATGTATPLWQYPYPTPETLNAEPGQDVLAFYSNYGAAVDLAAPGGDCGLDENGVTWCARPSNERPAGWRYHLILSTVIVNETTPAYAWYAGTSMASPHVAAVAGLVKALHPTWTPGEVRAHLKATAENLGQRQLFGHGLVDADRAAR</sequence>
<evidence type="ECO:0000259" key="8">
    <source>
        <dbReference type="Pfam" id="PF00082"/>
    </source>
</evidence>
<dbReference type="Pfam" id="PF00082">
    <property type="entry name" value="Peptidase_S8"/>
    <property type="match status" value="1"/>
</dbReference>
<evidence type="ECO:0000256" key="4">
    <source>
        <dbReference type="ARBA" id="ARBA00022825"/>
    </source>
</evidence>
<feature type="active site" description="Charge relay system" evidence="5 6">
    <location>
        <position position="172"/>
    </location>
</feature>
<dbReference type="PROSITE" id="PS51892">
    <property type="entry name" value="SUBTILASE"/>
    <property type="match status" value="1"/>
</dbReference>
<dbReference type="InterPro" id="IPR023828">
    <property type="entry name" value="Peptidase_S8_Ser-AS"/>
</dbReference>
<dbReference type="GO" id="GO:0004252">
    <property type="term" value="F:serine-type endopeptidase activity"/>
    <property type="evidence" value="ECO:0007669"/>
    <property type="project" value="UniProtKB-UniRule"/>
</dbReference>
<dbReference type="AlphaFoldDB" id="K7R764"/>